<name>A0A3E2N287_MYCMR</name>
<dbReference type="Proteomes" id="UP000257451">
    <property type="component" value="Unassembled WGS sequence"/>
</dbReference>
<dbReference type="AlphaFoldDB" id="A0A3E2N287"/>
<protein>
    <recommendedName>
        <fullName evidence="10">Iron export ABC transporter permease subunit FetB</fullName>
    </recommendedName>
</protein>
<sequence length="277" mass="29425">MNGQIGWIGLATSLALVAFAAAISLWQRLGLERQVVWAAARALVQLLLVGGALTLLFEPGRSLWWSWAWIAGMIGYAGDVARRRAPEVPRLALLAVAAFSAAAVLTLGVIFGLGVFPLQARTVVPIAGMMIGNSMTAMVLVARRLVDELRDKRDEVEARLALGQPSRQAAAPYLRTSLQSAISPQIETTKATGLVFLPGAMTGLILAGVSPLQAVLVQAVVMFLILGSVAATTVVVGLGLVRLVFTRDHRLRPLRQPTGVNGGPSRARPCGRRATQR</sequence>
<feature type="transmembrane region" description="Helical" evidence="7">
    <location>
        <begin position="122"/>
        <end position="142"/>
    </location>
</feature>
<feature type="transmembrane region" description="Helical" evidence="7">
    <location>
        <begin position="63"/>
        <end position="81"/>
    </location>
</feature>
<evidence type="ECO:0000256" key="7">
    <source>
        <dbReference type="SAM" id="Phobius"/>
    </source>
</evidence>
<evidence type="ECO:0000256" key="6">
    <source>
        <dbReference type="SAM" id="MobiDB-lite"/>
    </source>
</evidence>
<accession>A0A3E2N287</accession>
<keyword evidence="3 7" id="KW-0812">Transmembrane</keyword>
<keyword evidence="5 7" id="KW-0472">Membrane</keyword>
<evidence type="ECO:0000256" key="4">
    <source>
        <dbReference type="ARBA" id="ARBA00022989"/>
    </source>
</evidence>
<dbReference type="PANTHER" id="PTHR30028:SF0">
    <property type="entry name" value="PROTEIN ALUMINUM SENSITIVE 3"/>
    <property type="match status" value="1"/>
</dbReference>
<feature type="transmembrane region" description="Helical" evidence="7">
    <location>
        <begin position="93"/>
        <end position="116"/>
    </location>
</feature>
<dbReference type="EMBL" id="PEDF01000015">
    <property type="protein sequence ID" value="RFZ47158.1"/>
    <property type="molecule type" value="Genomic_DNA"/>
</dbReference>
<evidence type="ECO:0000256" key="1">
    <source>
        <dbReference type="ARBA" id="ARBA00004141"/>
    </source>
</evidence>
<organism evidence="8 9">
    <name type="scientific">Mycobacterium marinum</name>
    <dbReference type="NCBI Taxonomy" id="1781"/>
    <lineage>
        <taxon>Bacteria</taxon>
        <taxon>Bacillati</taxon>
        <taxon>Actinomycetota</taxon>
        <taxon>Actinomycetes</taxon>
        <taxon>Mycobacteriales</taxon>
        <taxon>Mycobacteriaceae</taxon>
        <taxon>Mycobacterium</taxon>
        <taxon>Mycobacterium ulcerans group</taxon>
    </lineage>
</organism>
<reference evidence="8 9" key="1">
    <citation type="journal article" date="2018" name="Sci. Rep.">
        <title>Extensive genomic diversity among Mycobacterium marinum strains revealed by whole genome sequencing.</title>
        <authorList>
            <person name="Das S."/>
            <person name="Pettersson B.M."/>
            <person name="Behra P.R."/>
            <person name="Mallick A."/>
            <person name="Cheramie M."/>
            <person name="Ramesh M."/>
            <person name="Shirreff L."/>
            <person name="DuCote T."/>
            <person name="Dasgupta S."/>
            <person name="Ennis D.G."/>
            <person name="Kirsebom L.A."/>
        </authorList>
    </citation>
    <scope>NUCLEOTIDE SEQUENCE [LARGE SCALE GENOMIC DNA]</scope>
    <source>
        <strain evidence="8 9">Davis1</strain>
    </source>
</reference>
<feature type="region of interest" description="Disordered" evidence="6">
    <location>
        <begin position="254"/>
        <end position="277"/>
    </location>
</feature>
<dbReference type="Pfam" id="PF03649">
    <property type="entry name" value="UPF0014"/>
    <property type="match status" value="1"/>
</dbReference>
<dbReference type="RefSeq" id="WP_117431450.1">
    <property type="nucleotide sequence ID" value="NZ_BQLC01000034.1"/>
</dbReference>
<comment type="subcellular location">
    <subcellularLocation>
        <location evidence="1">Membrane</location>
        <topology evidence="1">Multi-pass membrane protein</topology>
    </subcellularLocation>
</comment>
<feature type="transmembrane region" description="Helical" evidence="7">
    <location>
        <begin position="191"/>
        <end position="209"/>
    </location>
</feature>
<evidence type="ECO:0000313" key="8">
    <source>
        <dbReference type="EMBL" id="RFZ47158.1"/>
    </source>
</evidence>
<comment type="caution">
    <text evidence="8">The sequence shown here is derived from an EMBL/GenBank/DDBJ whole genome shotgun (WGS) entry which is preliminary data.</text>
</comment>
<dbReference type="GO" id="GO:0005886">
    <property type="term" value="C:plasma membrane"/>
    <property type="evidence" value="ECO:0007669"/>
    <property type="project" value="TreeGrafter"/>
</dbReference>
<evidence type="ECO:0008006" key="10">
    <source>
        <dbReference type="Google" id="ProtNLM"/>
    </source>
</evidence>
<feature type="transmembrane region" description="Helical" evidence="7">
    <location>
        <begin position="215"/>
        <end position="245"/>
    </location>
</feature>
<dbReference type="PANTHER" id="PTHR30028">
    <property type="entry name" value="UPF0014 INNER MEMBRANE PROTEIN YBBM-RELATED"/>
    <property type="match status" value="1"/>
</dbReference>
<evidence type="ECO:0000256" key="5">
    <source>
        <dbReference type="ARBA" id="ARBA00023136"/>
    </source>
</evidence>
<evidence type="ECO:0000313" key="9">
    <source>
        <dbReference type="Proteomes" id="UP000257451"/>
    </source>
</evidence>
<gene>
    <name evidence="8" type="ORF">DAVIS_00426</name>
</gene>
<feature type="transmembrane region" description="Helical" evidence="7">
    <location>
        <begin position="38"/>
        <end position="57"/>
    </location>
</feature>
<keyword evidence="4 7" id="KW-1133">Transmembrane helix</keyword>
<feature type="transmembrane region" description="Helical" evidence="7">
    <location>
        <begin position="6"/>
        <end position="26"/>
    </location>
</feature>
<comment type="similarity">
    <text evidence="2">Belongs to the UPF0014 family.</text>
</comment>
<evidence type="ECO:0000256" key="3">
    <source>
        <dbReference type="ARBA" id="ARBA00022692"/>
    </source>
</evidence>
<proteinExistence type="inferred from homology"/>
<evidence type="ECO:0000256" key="2">
    <source>
        <dbReference type="ARBA" id="ARBA00005268"/>
    </source>
</evidence>
<dbReference type="InterPro" id="IPR005226">
    <property type="entry name" value="UPF0014_fam"/>
</dbReference>